<dbReference type="InterPro" id="IPR023058">
    <property type="entry name" value="PPIase_PpiC_CS"/>
</dbReference>
<name>A0A0E9MY47_9BACT</name>
<keyword evidence="1 3" id="KW-0413">Isomerase</keyword>
<accession>A0A0E9MY47</accession>
<dbReference type="OrthoDB" id="14196at2"/>
<dbReference type="InterPro" id="IPR000297">
    <property type="entry name" value="PPIase_PpiC"/>
</dbReference>
<dbReference type="AlphaFoldDB" id="A0A0E9MY47"/>
<reference evidence="3 4" key="1">
    <citation type="submission" date="2015-04" db="EMBL/GenBank/DDBJ databases">
        <title>Whole genome shotgun sequence of Flavihumibacter petaseus NBRC 106054.</title>
        <authorList>
            <person name="Miyazawa S."/>
            <person name="Hosoyama A."/>
            <person name="Hashimoto M."/>
            <person name="Noguchi M."/>
            <person name="Tsuchikane K."/>
            <person name="Ohji S."/>
            <person name="Yamazoe A."/>
            <person name="Ichikawa N."/>
            <person name="Kimura A."/>
            <person name="Fujita N."/>
        </authorList>
    </citation>
    <scope>NUCLEOTIDE SEQUENCE [LARGE SCALE GENOMIC DNA]</scope>
    <source>
        <strain evidence="3 4">NBRC 106054</strain>
    </source>
</reference>
<dbReference type="SUPFAM" id="SSF54534">
    <property type="entry name" value="FKBP-like"/>
    <property type="match status" value="2"/>
</dbReference>
<dbReference type="EMBL" id="BBWV01000001">
    <property type="protein sequence ID" value="GAO42050.1"/>
    <property type="molecule type" value="Genomic_DNA"/>
</dbReference>
<dbReference type="STRING" id="1220578.FPE01S_01_10630"/>
<dbReference type="PANTHER" id="PTHR47245:SF2">
    <property type="entry name" value="PEPTIDYL-PROLYL CIS-TRANS ISOMERASE HP_0175-RELATED"/>
    <property type="match status" value="1"/>
</dbReference>
<comment type="caution">
    <text evidence="3">The sequence shown here is derived from an EMBL/GenBank/DDBJ whole genome shotgun (WGS) entry which is preliminary data.</text>
</comment>
<feature type="domain" description="PpiC" evidence="2">
    <location>
        <begin position="220"/>
        <end position="323"/>
    </location>
</feature>
<evidence type="ECO:0000313" key="3">
    <source>
        <dbReference type="EMBL" id="GAO42050.1"/>
    </source>
</evidence>
<dbReference type="PROSITE" id="PS50198">
    <property type="entry name" value="PPIC_PPIASE_2"/>
    <property type="match status" value="2"/>
</dbReference>
<gene>
    <name evidence="3" type="ORF">FPE01S_01_10630</name>
</gene>
<feature type="domain" description="PpiC" evidence="2">
    <location>
        <begin position="117"/>
        <end position="215"/>
    </location>
</feature>
<organism evidence="3 4">
    <name type="scientific">Flavihumibacter petaseus NBRC 106054</name>
    <dbReference type="NCBI Taxonomy" id="1220578"/>
    <lineage>
        <taxon>Bacteria</taxon>
        <taxon>Pseudomonadati</taxon>
        <taxon>Bacteroidota</taxon>
        <taxon>Chitinophagia</taxon>
        <taxon>Chitinophagales</taxon>
        <taxon>Chitinophagaceae</taxon>
        <taxon>Flavihumibacter</taxon>
    </lineage>
</organism>
<dbReference type="PANTHER" id="PTHR47245">
    <property type="entry name" value="PEPTIDYLPROLYL ISOMERASE"/>
    <property type="match status" value="1"/>
</dbReference>
<dbReference type="Pfam" id="PF00639">
    <property type="entry name" value="Rotamase"/>
    <property type="match status" value="2"/>
</dbReference>
<proteinExistence type="predicted"/>
<keyword evidence="1" id="KW-0697">Rotamase</keyword>
<evidence type="ECO:0000256" key="1">
    <source>
        <dbReference type="PROSITE-ProRule" id="PRU00278"/>
    </source>
</evidence>
<sequence>MPLKKMFLLPVFLLIGGILSAQVLFTYGKHSVDKSEFLDAFRKNNSVQPPTEKAYSDYLELYVRYKLKIQAAYDLHLDTLPTQQKDIADFREQVINQYLSDDTTMDFLVKEALQHCRQDVRVAHIYLPFTGNDTLAAYQKALAALKALGSGKSFSSAAATYSADTATAKKGGDIGWISCFLLPYPLEKLAYNTPLNQHSALYKSKNAYHIFYPTATRPSPGSIQVAQILIETKPGAKAKEITKAEMKADSIYRLLQQGSDFGNLAENNSDDNSSYHNQGVMPAFSAGTYDATFEDQAFALQEDNAISKPFRTPQGFHILKRIAVFRYSHDASNEQTYAAMKTRVNNDPRIQLAVAAAMGKAKSRTGFKEVIQSDIPERYTEAFFQGDEKGKQLLAPDALLATIGKKQLFGRDYSSWLAVNADPVSQQQPPLTPAAIYQKFLNERLVQEYQQHLEDYNPAFAKQLKEFRDGNLIFEAMQWQVWDKAMNDEAGLQRYYTAHQAKYKWQESVRAVVFNVTDSATAIRVRNVLAADPSRVESVLKEYEMVVTADSGRFEFSQLPAYSAGMVLKPGYVSAAVFNRDNLNSSFFLVREVFPANQPRNFNDSRGLLLNDYQAELEEKWIAELKRQYPVKLEKAVWNSIVN</sequence>
<dbReference type="Gene3D" id="3.10.50.40">
    <property type="match status" value="2"/>
</dbReference>
<dbReference type="GO" id="GO:0003755">
    <property type="term" value="F:peptidyl-prolyl cis-trans isomerase activity"/>
    <property type="evidence" value="ECO:0007669"/>
    <property type="project" value="UniProtKB-KW"/>
</dbReference>
<dbReference type="InterPro" id="IPR050245">
    <property type="entry name" value="PrsA_foldase"/>
</dbReference>
<dbReference type="PROSITE" id="PS01096">
    <property type="entry name" value="PPIC_PPIASE_1"/>
    <property type="match status" value="1"/>
</dbReference>
<protein>
    <submittedName>
        <fullName evidence="3">Putative peptidyl-prolyl cis-trans isomerase</fullName>
    </submittedName>
</protein>
<keyword evidence="4" id="KW-1185">Reference proteome</keyword>
<evidence type="ECO:0000313" key="4">
    <source>
        <dbReference type="Proteomes" id="UP000033121"/>
    </source>
</evidence>
<dbReference type="Proteomes" id="UP000033121">
    <property type="component" value="Unassembled WGS sequence"/>
</dbReference>
<evidence type="ECO:0000259" key="2">
    <source>
        <dbReference type="PROSITE" id="PS50198"/>
    </source>
</evidence>
<dbReference type="InterPro" id="IPR046357">
    <property type="entry name" value="PPIase_dom_sf"/>
</dbReference>